<dbReference type="InterPro" id="IPR003180">
    <property type="entry name" value="MPG"/>
</dbReference>
<accession>B1YJF6</accession>
<reference evidence="7" key="3">
    <citation type="submission" date="2008-04" db="EMBL/GenBank/DDBJ databases">
        <title>Complete sequence of chromosome of Exiguobacterium sibiricum 255-15.</title>
        <authorList>
            <consortium name="US DOE Joint Genome Institute"/>
            <person name="Copeland A."/>
            <person name="Lucas S."/>
            <person name="Lapidus A."/>
            <person name="Glavina del Rio T."/>
            <person name="Dalin E."/>
            <person name="Tice H."/>
            <person name="Bruce D."/>
            <person name="Goodwin L."/>
            <person name="Pitluck S."/>
            <person name="Kiss H."/>
            <person name="Chertkov O."/>
            <person name="Monk C."/>
            <person name="Brettin T."/>
            <person name="Detter J.C."/>
            <person name="Han C."/>
            <person name="Kuske C.R."/>
            <person name="Schmutz J."/>
            <person name="Larimer F."/>
            <person name="Land M."/>
            <person name="Hauser L."/>
            <person name="Kyrpides N."/>
            <person name="Mikhailova N."/>
            <person name="Vishnivetskaya T."/>
            <person name="Rodrigues D.F."/>
            <person name="Gilichinsky D."/>
            <person name="Tiedje J."/>
            <person name="Richardson P."/>
        </authorList>
    </citation>
    <scope>NUCLEOTIDE SEQUENCE [LARGE SCALE GENOMIC DNA]</scope>
    <source>
        <strain evidence="7">DSM 17290 / CIP 109462 / JCM 13490 / 255-15</strain>
    </source>
</reference>
<dbReference type="OrthoDB" id="9794313at2"/>
<dbReference type="InterPro" id="IPR036995">
    <property type="entry name" value="MPG_sf"/>
</dbReference>
<keyword evidence="2 5" id="KW-0227">DNA damage</keyword>
<protein>
    <recommendedName>
        <fullName evidence="5">Putative 3-methyladenine DNA glycosylase</fullName>
        <ecNumber evidence="5">3.2.2.-</ecNumber>
    </recommendedName>
</protein>
<dbReference type="Proteomes" id="UP000001681">
    <property type="component" value="Chromosome"/>
</dbReference>
<evidence type="ECO:0000256" key="4">
    <source>
        <dbReference type="ARBA" id="ARBA00023204"/>
    </source>
</evidence>
<dbReference type="EC" id="3.2.2.-" evidence="5"/>
<evidence type="ECO:0000313" key="7">
    <source>
        <dbReference type="Proteomes" id="UP000001681"/>
    </source>
</evidence>
<dbReference type="FunFam" id="3.10.300.10:FF:000001">
    <property type="entry name" value="Putative 3-methyladenine DNA glycosylase"/>
    <property type="match status" value="1"/>
</dbReference>
<sequence length="195" mass="21718">MERIFFERSPVEVAPELLGSLLTVEHVTMRIVEVEAYLGPHDQAAHSYSGRPTKRTAPMFGPAGHIYVYFTYGMHHCLNIVCGEVGQGYGILLRGAEIITGHDLVADRRFGKPYAELTKTEQKNLVNGPAKLCQAFGLRTDDSGADLYTDHRFQIENGQATEIVQTTRIGIPNAGEATAYPWRFYERESNGVSKK</sequence>
<dbReference type="NCBIfam" id="NF002003">
    <property type="entry name" value="PRK00802.1-3"/>
    <property type="match status" value="1"/>
</dbReference>
<evidence type="ECO:0000256" key="5">
    <source>
        <dbReference type="HAMAP-Rule" id="MF_00527"/>
    </source>
</evidence>
<name>B1YJF6_EXIS2</name>
<dbReference type="InterPro" id="IPR011034">
    <property type="entry name" value="Formyl_transferase-like_C_sf"/>
</dbReference>
<dbReference type="STRING" id="262543.Exig_2085"/>
<dbReference type="CDD" id="cd00540">
    <property type="entry name" value="AAG"/>
    <property type="match status" value="1"/>
</dbReference>
<dbReference type="HOGENOM" id="CLU_060471_0_2_9"/>
<dbReference type="eggNOG" id="COG2094">
    <property type="taxonomic scope" value="Bacteria"/>
</dbReference>
<dbReference type="PANTHER" id="PTHR10429:SF0">
    <property type="entry name" value="DNA-3-METHYLADENINE GLYCOSYLASE"/>
    <property type="match status" value="1"/>
</dbReference>
<dbReference type="EMBL" id="CP001022">
    <property type="protein sequence ID" value="ACB61537.1"/>
    <property type="molecule type" value="Genomic_DNA"/>
</dbReference>
<dbReference type="SUPFAM" id="SSF50486">
    <property type="entry name" value="FMT C-terminal domain-like"/>
    <property type="match status" value="1"/>
</dbReference>
<dbReference type="RefSeq" id="WP_012370954.1">
    <property type="nucleotide sequence ID" value="NC_010556.1"/>
</dbReference>
<reference evidence="6 7" key="2">
    <citation type="journal article" date="2008" name="BMC Genomics">
        <title>Architecture of thermal adaptation in an Exiguobacterium sibiricum strain isolated from 3 million year old permafrost: a genome and transcriptome approach.</title>
        <authorList>
            <person name="Rodrigues D.F."/>
            <person name="Ivanova N."/>
            <person name="He Z."/>
            <person name="Huebner M."/>
            <person name="Zhou J."/>
            <person name="Tiedje J.M."/>
        </authorList>
    </citation>
    <scope>NUCLEOTIDE SEQUENCE [LARGE SCALE GENOMIC DNA]</scope>
    <source>
        <strain evidence="7">DSM 17290 / CIP 109462 / JCM 13490 / 255-15</strain>
    </source>
</reference>
<dbReference type="PANTHER" id="PTHR10429">
    <property type="entry name" value="DNA-3-METHYLADENINE GLYCOSYLASE"/>
    <property type="match status" value="1"/>
</dbReference>
<dbReference type="GO" id="GO:0003905">
    <property type="term" value="F:alkylbase DNA N-glycosylase activity"/>
    <property type="evidence" value="ECO:0007669"/>
    <property type="project" value="InterPro"/>
</dbReference>
<gene>
    <name evidence="6" type="ordered locus">Exig_2085</name>
</gene>
<evidence type="ECO:0000256" key="3">
    <source>
        <dbReference type="ARBA" id="ARBA00022801"/>
    </source>
</evidence>
<dbReference type="GO" id="GO:0003677">
    <property type="term" value="F:DNA binding"/>
    <property type="evidence" value="ECO:0007669"/>
    <property type="project" value="InterPro"/>
</dbReference>
<keyword evidence="7" id="KW-1185">Reference proteome</keyword>
<organism evidence="6 7">
    <name type="scientific">Exiguobacterium sibiricum (strain DSM 17290 / CCUG 55495 / CIP 109462 / JCM 13490 / 255-15)</name>
    <dbReference type="NCBI Taxonomy" id="262543"/>
    <lineage>
        <taxon>Bacteria</taxon>
        <taxon>Bacillati</taxon>
        <taxon>Bacillota</taxon>
        <taxon>Bacilli</taxon>
        <taxon>Bacillales</taxon>
        <taxon>Bacillales Family XII. Incertae Sedis</taxon>
        <taxon>Exiguobacterium</taxon>
    </lineage>
</organism>
<dbReference type="NCBIfam" id="TIGR00567">
    <property type="entry name" value="3mg"/>
    <property type="match status" value="1"/>
</dbReference>
<keyword evidence="4 5" id="KW-0234">DNA repair</keyword>
<dbReference type="HAMAP" id="MF_00527">
    <property type="entry name" value="3MGH"/>
    <property type="match status" value="1"/>
</dbReference>
<dbReference type="Pfam" id="PF02245">
    <property type="entry name" value="Pur_DNA_glyco"/>
    <property type="match status" value="1"/>
</dbReference>
<dbReference type="GO" id="GO:0006284">
    <property type="term" value="P:base-excision repair"/>
    <property type="evidence" value="ECO:0007669"/>
    <property type="project" value="InterPro"/>
</dbReference>
<evidence type="ECO:0000313" key="6">
    <source>
        <dbReference type="EMBL" id="ACB61537.1"/>
    </source>
</evidence>
<evidence type="ECO:0000256" key="1">
    <source>
        <dbReference type="ARBA" id="ARBA00009232"/>
    </source>
</evidence>
<reference evidence="6 7" key="1">
    <citation type="journal article" date="2006" name="Extremophiles">
        <title>Characterization of Exiguobacterium isolates from the Siberian permafrost. Description of Exiguobacterium sibiricum sp. nov.</title>
        <authorList>
            <person name="Rodrigues D.F."/>
            <person name="Goris J."/>
            <person name="Vishnivetskaya T."/>
            <person name="Gilichinsky D."/>
            <person name="Thomashow M.F."/>
            <person name="Tiedje J.M."/>
        </authorList>
    </citation>
    <scope>NUCLEOTIDE SEQUENCE [LARGE SCALE GENOMIC DNA]</scope>
    <source>
        <strain evidence="7">DSM 17290 / CIP 109462 / JCM 13490 / 255-15</strain>
    </source>
</reference>
<dbReference type="Gene3D" id="3.10.300.10">
    <property type="entry name" value="Methylpurine-DNA glycosylase (MPG)"/>
    <property type="match status" value="1"/>
</dbReference>
<keyword evidence="6" id="KW-0326">Glycosidase</keyword>
<dbReference type="AlphaFoldDB" id="B1YJF6"/>
<dbReference type="KEGG" id="esi:Exig_2085"/>
<comment type="similarity">
    <text evidence="1 5">Belongs to the DNA glycosylase MPG family.</text>
</comment>
<evidence type="ECO:0000256" key="2">
    <source>
        <dbReference type="ARBA" id="ARBA00022763"/>
    </source>
</evidence>
<proteinExistence type="inferred from homology"/>
<keyword evidence="3 5" id="KW-0378">Hydrolase</keyword>